<dbReference type="Pfam" id="PF11337">
    <property type="entry name" value="DUF3139"/>
    <property type="match status" value="1"/>
</dbReference>
<dbReference type="RefSeq" id="WP_190997978.1">
    <property type="nucleotide sequence ID" value="NZ_JACXSI010000018.1"/>
</dbReference>
<evidence type="ECO:0000256" key="1">
    <source>
        <dbReference type="SAM" id="Phobius"/>
    </source>
</evidence>
<accession>A0A927CZW6</accession>
<dbReference type="InterPro" id="IPR021486">
    <property type="entry name" value="DUF3139"/>
</dbReference>
<protein>
    <submittedName>
        <fullName evidence="2">DUF3139 domain-containing protein</fullName>
    </submittedName>
</protein>
<dbReference type="AlphaFoldDB" id="A0A927CZW6"/>
<sequence>MGKNTSNKPALFLICIVILIVIAVPVAGIFIISDGHPFDMYVINKAAAAHLQNNGYSEDDLLEAHYVHKSNLDDFDYCEGQYMVVFKDEPDIAYYYSVSKENYNVVQVAEKDCTLEDGSCKIITDATKHTEEHCIRSNSSSRH</sequence>
<evidence type="ECO:0000313" key="2">
    <source>
        <dbReference type="EMBL" id="MBD3108434.1"/>
    </source>
</evidence>
<keyword evidence="1" id="KW-0472">Membrane</keyword>
<evidence type="ECO:0000313" key="3">
    <source>
        <dbReference type="Proteomes" id="UP000602076"/>
    </source>
</evidence>
<dbReference type="EMBL" id="JACXSI010000018">
    <property type="protein sequence ID" value="MBD3108434.1"/>
    <property type="molecule type" value="Genomic_DNA"/>
</dbReference>
<reference evidence="2" key="1">
    <citation type="submission" date="2020-09" db="EMBL/GenBank/DDBJ databases">
        <title>Bacillus faecalis sp. nov., a moderately halophilic bacterium isolated from cow faeces.</title>
        <authorList>
            <person name="Jiang L."/>
            <person name="Lee J."/>
        </authorList>
    </citation>
    <scope>NUCLEOTIDE SEQUENCE</scope>
    <source>
        <strain evidence="2">AGMB 02131</strain>
    </source>
</reference>
<keyword evidence="1" id="KW-1133">Transmembrane helix</keyword>
<dbReference type="Proteomes" id="UP000602076">
    <property type="component" value="Unassembled WGS sequence"/>
</dbReference>
<name>A0A927CZW6_9BACI</name>
<feature type="transmembrane region" description="Helical" evidence="1">
    <location>
        <begin position="12"/>
        <end position="32"/>
    </location>
</feature>
<keyword evidence="3" id="KW-1185">Reference proteome</keyword>
<keyword evidence="1" id="KW-0812">Transmembrane</keyword>
<gene>
    <name evidence="2" type="ORF">IEO70_08650</name>
</gene>
<proteinExistence type="predicted"/>
<organism evidence="2 3">
    <name type="scientific">Peribacillus faecalis</name>
    <dbReference type="NCBI Taxonomy" id="2772559"/>
    <lineage>
        <taxon>Bacteria</taxon>
        <taxon>Bacillati</taxon>
        <taxon>Bacillota</taxon>
        <taxon>Bacilli</taxon>
        <taxon>Bacillales</taxon>
        <taxon>Bacillaceae</taxon>
        <taxon>Peribacillus</taxon>
    </lineage>
</organism>
<comment type="caution">
    <text evidence="2">The sequence shown here is derived from an EMBL/GenBank/DDBJ whole genome shotgun (WGS) entry which is preliminary data.</text>
</comment>